<feature type="transmembrane region" description="Helical" evidence="5">
    <location>
        <begin position="133"/>
        <end position="151"/>
    </location>
</feature>
<sequence>MRKRRIIPLLVARWSSPLPGPIFFPRPFPACRAPREALERGCMMMSKQHADASSRKGFPVAYLKDKVSRLPLPVVPTTLGLLVLSGFYDALGYPLIHGLAVIVATFVALAYCLKIAFHLKSVVAAEYANPMLAALYPTLPMLIMVLCVFYAQLVPALWTAAEVVFFTMLGLLCVHIVVFFVRFFLRRFEWKTFMPSWYVTTNGVMVSTVAGMPFMPEPLAAGIVVWGIVIYVALTPFMLWRMKRCEVAEAMMHSQAIMLGPCSMCLVSYVNAFAEPNLVVLALLFACVVVSLGYVIWKLPTFFSVQFHPGYAGMTFPMAVGLLATNGFASAFAAAGYVDVAWVAQQIDGVQLLLTTTIVAVVAARFLGMLAAGVKRDRANGTLAPEQLAALSAVRAYLRRGSDAIENPAAAEEFVPVAAGVDCTIDCDDGAPASA</sequence>
<dbReference type="InterPro" id="IPR052951">
    <property type="entry name" value="Tellurite_res_ion_channel"/>
</dbReference>
<protein>
    <submittedName>
        <fullName evidence="7">Transporter</fullName>
    </submittedName>
</protein>
<dbReference type="Gene3D" id="1.50.10.150">
    <property type="entry name" value="Voltage-dependent anion channel"/>
    <property type="match status" value="1"/>
</dbReference>
<feature type="transmembrane region" description="Helical" evidence="5">
    <location>
        <begin position="350"/>
        <end position="368"/>
    </location>
</feature>
<evidence type="ECO:0000256" key="1">
    <source>
        <dbReference type="ARBA" id="ARBA00004141"/>
    </source>
</evidence>
<evidence type="ECO:0000313" key="9">
    <source>
        <dbReference type="Proteomes" id="UP000270112"/>
    </source>
</evidence>
<dbReference type="Pfam" id="PF03595">
    <property type="entry name" value="SLAC1"/>
    <property type="match status" value="1"/>
</dbReference>
<evidence type="ECO:0000256" key="3">
    <source>
        <dbReference type="ARBA" id="ARBA00022989"/>
    </source>
</evidence>
<feature type="transmembrane region" description="Helical" evidence="5">
    <location>
        <begin position="221"/>
        <end position="240"/>
    </location>
</feature>
<feature type="transmembrane region" description="Helical" evidence="5">
    <location>
        <begin position="163"/>
        <end position="185"/>
    </location>
</feature>
<keyword evidence="8" id="KW-1185">Reference proteome</keyword>
<reference evidence="9" key="2">
    <citation type="submission" date="2018-05" db="EMBL/GenBank/DDBJ databases">
        <title>Genome Sequencing of selected type strains of the family Eggerthellaceae.</title>
        <authorList>
            <person name="Danylec N."/>
            <person name="Stoll D.A."/>
            <person name="Doetsch A."/>
            <person name="Huch M."/>
        </authorList>
    </citation>
    <scope>NUCLEOTIDE SEQUENCE [LARGE SCALE GENOMIC DNA]</scope>
    <source>
        <strain evidence="9">DSM 16107</strain>
    </source>
</reference>
<feature type="transmembrane region" description="Helical" evidence="5">
    <location>
        <begin position="278"/>
        <end position="297"/>
    </location>
</feature>
<evidence type="ECO:0000313" key="6">
    <source>
        <dbReference type="EMBL" id="RDB71415.1"/>
    </source>
</evidence>
<feature type="transmembrane region" description="Helical" evidence="5">
    <location>
        <begin position="197"/>
        <end position="215"/>
    </location>
</feature>
<keyword evidence="4 5" id="KW-0472">Membrane</keyword>
<evidence type="ECO:0000256" key="2">
    <source>
        <dbReference type="ARBA" id="ARBA00022692"/>
    </source>
</evidence>
<evidence type="ECO:0000256" key="4">
    <source>
        <dbReference type="ARBA" id="ARBA00023136"/>
    </source>
</evidence>
<dbReference type="InterPro" id="IPR004695">
    <property type="entry name" value="SLAC1/Mae1/Ssu1/TehA"/>
</dbReference>
<dbReference type="GO" id="GO:0046583">
    <property type="term" value="F:monoatomic cation efflux transmembrane transporter activity"/>
    <property type="evidence" value="ECO:0007669"/>
    <property type="project" value="TreeGrafter"/>
</dbReference>
<reference evidence="6 8" key="1">
    <citation type="journal article" date="2018" name="Elife">
        <title>Discovery and characterization of a prevalent human gut bacterial enzyme sufficient for the inactivation of a family of plant toxins.</title>
        <authorList>
            <person name="Koppel N."/>
            <person name="Bisanz J.E."/>
            <person name="Pandelia M.E."/>
            <person name="Turnbaugh P.J."/>
            <person name="Balskus E.P."/>
        </authorList>
    </citation>
    <scope>NUCLEOTIDE SEQUENCE [LARGE SCALE GENOMIC DNA]</scope>
    <source>
        <strain evidence="6 8">DSM 16107</strain>
    </source>
</reference>
<comment type="caution">
    <text evidence="7">The sequence shown here is derived from an EMBL/GenBank/DDBJ whole genome shotgun (WGS) entry which is preliminary data.</text>
</comment>
<dbReference type="EMBL" id="PPTT01000002">
    <property type="protein sequence ID" value="RDB71415.1"/>
    <property type="molecule type" value="Genomic_DNA"/>
</dbReference>
<dbReference type="Proteomes" id="UP000253817">
    <property type="component" value="Unassembled WGS sequence"/>
</dbReference>
<dbReference type="EMBL" id="QICC01000001">
    <property type="protein sequence ID" value="RNM43378.1"/>
    <property type="molecule type" value="Genomic_DNA"/>
</dbReference>
<evidence type="ECO:0000313" key="8">
    <source>
        <dbReference type="Proteomes" id="UP000253817"/>
    </source>
</evidence>
<gene>
    <name evidence="6" type="ORF">C1876_01280</name>
    <name evidence="7" type="ORF">DMP09_00360</name>
</gene>
<keyword evidence="3 5" id="KW-1133">Transmembrane helix</keyword>
<dbReference type="PANTHER" id="PTHR37955">
    <property type="entry name" value="TELLURITE RESISTANCE PROTEIN TEHA"/>
    <property type="match status" value="1"/>
</dbReference>
<keyword evidence="2 5" id="KW-0812">Transmembrane</keyword>
<comment type="subcellular location">
    <subcellularLocation>
        <location evidence="1">Membrane</location>
        <topology evidence="1">Multi-pass membrane protein</topology>
    </subcellularLocation>
</comment>
<dbReference type="PANTHER" id="PTHR37955:SF1">
    <property type="entry name" value="DEP DOMAIN-CONTAINING PROTEIN"/>
    <property type="match status" value="1"/>
</dbReference>
<evidence type="ECO:0000256" key="5">
    <source>
        <dbReference type="SAM" id="Phobius"/>
    </source>
</evidence>
<proteinExistence type="predicted"/>
<feature type="transmembrane region" description="Helical" evidence="5">
    <location>
        <begin position="94"/>
        <end position="113"/>
    </location>
</feature>
<evidence type="ECO:0000313" key="7">
    <source>
        <dbReference type="EMBL" id="RNM43378.1"/>
    </source>
</evidence>
<feature type="transmembrane region" description="Helical" evidence="5">
    <location>
        <begin position="318"/>
        <end position="338"/>
    </location>
</feature>
<dbReference type="AlphaFoldDB" id="A0A3N0J2C9"/>
<dbReference type="Proteomes" id="UP000270112">
    <property type="component" value="Unassembled WGS sequence"/>
</dbReference>
<reference evidence="7" key="3">
    <citation type="journal article" date="2019" name="Microbiol. Resour. Announc.">
        <title>Draft Genome Sequences of Type Strains of Gordonibacter faecihominis, Paraeggerthella hongkongensis, Parvibacter caecicola,Slackia equolifaciens, Slackia faecicanis, and Slackia isoflavoniconvertens.</title>
        <authorList>
            <person name="Danylec N."/>
            <person name="Stoll D.A."/>
            <person name="Dotsch A."/>
            <person name="Huch M."/>
        </authorList>
    </citation>
    <scope>NUCLEOTIDE SEQUENCE</scope>
    <source>
        <strain evidence="7">DSM 16107</strain>
    </source>
</reference>
<feature type="transmembrane region" description="Helical" evidence="5">
    <location>
        <begin position="252"/>
        <end position="272"/>
    </location>
</feature>
<name>A0A3N0J2C9_9ACTN</name>
<organism evidence="7 9">
    <name type="scientific">Eggerthella sinensis</name>
    <dbReference type="NCBI Taxonomy" id="242230"/>
    <lineage>
        <taxon>Bacteria</taxon>
        <taxon>Bacillati</taxon>
        <taxon>Actinomycetota</taxon>
        <taxon>Coriobacteriia</taxon>
        <taxon>Eggerthellales</taxon>
        <taxon>Eggerthellaceae</taxon>
        <taxon>Eggerthella</taxon>
    </lineage>
</organism>
<dbReference type="InterPro" id="IPR038665">
    <property type="entry name" value="Voltage-dep_anion_channel_sf"/>
</dbReference>
<dbReference type="GO" id="GO:0005886">
    <property type="term" value="C:plasma membrane"/>
    <property type="evidence" value="ECO:0007669"/>
    <property type="project" value="TreeGrafter"/>
</dbReference>
<accession>A0A3N0J2C9</accession>
<feature type="transmembrane region" description="Helical" evidence="5">
    <location>
        <begin position="70"/>
        <end position="88"/>
    </location>
</feature>